<gene>
    <name evidence="2" type="ORF">ACFPC0_17230</name>
</gene>
<dbReference type="PANTHER" id="PTHR46580">
    <property type="entry name" value="SENSOR KINASE-RELATED"/>
    <property type="match status" value="1"/>
</dbReference>
<name>A0ABV8TG45_9ACTN</name>
<organism evidence="2 3">
    <name type="scientific">Streptomyces andamanensis</name>
    <dbReference type="NCBI Taxonomy" id="1565035"/>
    <lineage>
        <taxon>Bacteria</taxon>
        <taxon>Bacillati</taxon>
        <taxon>Actinomycetota</taxon>
        <taxon>Actinomycetes</taxon>
        <taxon>Kitasatosporales</taxon>
        <taxon>Streptomycetaceae</taxon>
        <taxon>Streptomyces</taxon>
    </lineage>
</organism>
<evidence type="ECO:0000313" key="3">
    <source>
        <dbReference type="Proteomes" id="UP001595824"/>
    </source>
</evidence>
<dbReference type="EMBL" id="JBHSDP010000015">
    <property type="protein sequence ID" value="MFC4329508.1"/>
    <property type="molecule type" value="Genomic_DNA"/>
</dbReference>
<dbReference type="Pfam" id="PF13517">
    <property type="entry name" value="FG-GAP_3"/>
    <property type="match status" value="1"/>
</dbReference>
<keyword evidence="1" id="KW-0732">Signal</keyword>
<reference evidence="3" key="1">
    <citation type="journal article" date="2019" name="Int. J. Syst. Evol. Microbiol.">
        <title>The Global Catalogue of Microorganisms (GCM) 10K type strain sequencing project: providing services to taxonomists for standard genome sequencing and annotation.</title>
        <authorList>
            <consortium name="The Broad Institute Genomics Platform"/>
            <consortium name="The Broad Institute Genome Sequencing Center for Infectious Disease"/>
            <person name="Wu L."/>
            <person name="Ma J."/>
        </authorList>
    </citation>
    <scope>NUCLEOTIDE SEQUENCE [LARGE SCALE GENOMIC DNA]</scope>
    <source>
        <strain evidence="3">PCU 347</strain>
    </source>
</reference>
<sequence length="170" mass="17830">MPPSGPLDVDDDGVTDVSGFPDLLVKEGNLLWLYYGASIYSLDAASEPVLIGNGGWSGYDLIAPGDVDHDGNVDILAREKSTGALYFYPGTGPTGAGLGTRVQIGTYWFPSNRPLITSGGDADNDGKPDLWATSPETGKGLYFYPAITPTTHGTPTLVGTNGWDAFQALS</sequence>
<dbReference type="InterPro" id="IPR028994">
    <property type="entry name" value="Integrin_alpha_N"/>
</dbReference>
<keyword evidence="3" id="KW-1185">Reference proteome</keyword>
<evidence type="ECO:0000313" key="2">
    <source>
        <dbReference type="EMBL" id="MFC4329508.1"/>
    </source>
</evidence>
<evidence type="ECO:0000256" key="1">
    <source>
        <dbReference type="ARBA" id="ARBA00022729"/>
    </source>
</evidence>
<dbReference type="SUPFAM" id="SSF69318">
    <property type="entry name" value="Integrin alpha N-terminal domain"/>
    <property type="match status" value="1"/>
</dbReference>
<dbReference type="Gene3D" id="2.115.10.10">
    <property type="entry name" value="Tachylectin 2"/>
    <property type="match status" value="1"/>
</dbReference>
<dbReference type="InterPro" id="IPR013517">
    <property type="entry name" value="FG-GAP"/>
</dbReference>
<accession>A0ABV8TG45</accession>
<dbReference type="Proteomes" id="UP001595824">
    <property type="component" value="Unassembled WGS sequence"/>
</dbReference>
<proteinExistence type="predicted"/>
<protein>
    <submittedName>
        <fullName evidence="2">FG-GAP repeat domain-containing protein</fullName>
    </submittedName>
</protein>
<comment type="caution">
    <text evidence="2">The sequence shown here is derived from an EMBL/GenBank/DDBJ whole genome shotgun (WGS) entry which is preliminary data.</text>
</comment>
<dbReference type="RefSeq" id="WP_381740005.1">
    <property type="nucleotide sequence ID" value="NZ_JBHSDP010000015.1"/>
</dbReference>
<dbReference type="PANTHER" id="PTHR46580:SF4">
    <property type="entry name" value="ATP_GTP-BINDING PROTEIN"/>
    <property type="match status" value="1"/>
</dbReference>